<gene>
    <name evidence="2" type="ORF">DW137_09775</name>
</gene>
<comment type="caution">
    <text evidence="2">The sequence shown here is derived from an EMBL/GenBank/DDBJ whole genome shotgun (WGS) entry which is preliminary data.</text>
</comment>
<protein>
    <submittedName>
        <fullName evidence="2">Uncharacterized protein</fullName>
    </submittedName>
</protein>
<evidence type="ECO:0000256" key="1">
    <source>
        <dbReference type="SAM" id="MobiDB-lite"/>
    </source>
</evidence>
<proteinExistence type="predicted"/>
<accession>A0A415C304</accession>
<dbReference type="EMBL" id="QRLR01000006">
    <property type="protein sequence ID" value="RHJ22100.1"/>
    <property type="molecule type" value="Genomic_DNA"/>
</dbReference>
<feature type="compositionally biased region" description="Basic and acidic residues" evidence="1">
    <location>
        <begin position="293"/>
        <end position="302"/>
    </location>
</feature>
<name>A0A415C304_BIFBI</name>
<evidence type="ECO:0000313" key="2">
    <source>
        <dbReference type="EMBL" id="RHJ22100.1"/>
    </source>
</evidence>
<dbReference type="Proteomes" id="UP000283727">
    <property type="component" value="Unassembled WGS sequence"/>
</dbReference>
<sequence>MRIRTIKPDIWRSEDFTSLSDFGQLMFIGLINYVDDNGVGRYNLVDFAADVFASRLAEDASELLPKISEVFGNLSARGMVQIYEAEAMGKTGKFVYLTNWDRHQRISHPMKSRFPRPSNDSTESRKTSEDYGNLPKPTENYSQEEGKSGRREEGKSGRVRGPLPDGTDPDSSPQSSDAEADTPTTRTSDGKGKTPSPKRKNPQKENRLWRYKTRRQIPDGWQPTEANRKLAAERGIDCDELAARFRDWCEANGAAYKDFAAAFGVWIRREKTNRPAAQSPSRTQSNNDSNADVQRRMGELDRMLGLTASGGERSNR</sequence>
<feature type="region of interest" description="Disordered" evidence="1">
    <location>
        <begin position="107"/>
        <end position="226"/>
    </location>
</feature>
<feature type="compositionally biased region" description="Polar residues" evidence="1">
    <location>
        <begin position="169"/>
        <end position="187"/>
    </location>
</feature>
<reference evidence="2 3" key="1">
    <citation type="submission" date="2018-08" db="EMBL/GenBank/DDBJ databases">
        <title>A genome reference for cultivated species of the human gut microbiota.</title>
        <authorList>
            <person name="Zou Y."/>
            <person name="Xue W."/>
            <person name="Luo G."/>
        </authorList>
    </citation>
    <scope>NUCLEOTIDE SEQUENCE [LARGE SCALE GENOMIC DNA]</scope>
    <source>
        <strain evidence="2 3">AM12-10</strain>
    </source>
</reference>
<organism evidence="2 3">
    <name type="scientific">Bifidobacterium bifidum</name>
    <dbReference type="NCBI Taxonomy" id="1681"/>
    <lineage>
        <taxon>Bacteria</taxon>
        <taxon>Bacillati</taxon>
        <taxon>Actinomycetota</taxon>
        <taxon>Actinomycetes</taxon>
        <taxon>Bifidobacteriales</taxon>
        <taxon>Bifidobacteriaceae</taxon>
        <taxon>Bifidobacterium</taxon>
    </lineage>
</organism>
<feature type="compositionally biased region" description="Basic and acidic residues" evidence="1">
    <location>
        <begin position="144"/>
        <end position="156"/>
    </location>
</feature>
<evidence type="ECO:0000313" key="3">
    <source>
        <dbReference type="Proteomes" id="UP000283727"/>
    </source>
</evidence>
<dbReference type="RefSeq" id="WP_117658482.1">
    <property type="nucleotide sequence ID" value="NZ_QRLK01000009.1"/>
</dbReference>
<dbReference type="AlphaFoldDB" id="A0A415C304"/>
<feature type="region of interest" description="Disordered" evidence="1">
    <location>
        <begin position="272"/>
        <end position="316"/>
    </location>
</feature>
<feature type="compositionally biased region" description="Polar residues" evidence="1">
    <location>
        <begin position="275"/>
        <end position="292"/>
    </location>
</feature>